<protein>
    <submittedName>
        <fullName evidence="1">Uncharacterized protein</fullName>
    </submittedName>
</protein>
<proteinExistence type="predicted"/>
<reference evidence="1 2" key="1">
    <citation type="journal article" date="2012" name="Int. J. Syst. Evol. Microbiol.">
        <title>Flammeovirga pacifica sp. nov., isolated from deep-sea sediment.</title>
        <authorList>
            <person name="Xu H."/>
            <person name="Fu Y."/>
            <person name="Yang N."/>
            <person name="Ding Z."/>
            <person name="Lai Q."/>
            <person name="Zeng R."/>
        </authorList>
    </citation>
    <scope>NUCLEOTIDE SEQUENCE [LARGE SCALE GENOMIC DNA]</scope>
    <source>
        <strain evidence="2">DSM 24597 / LMG 26175 / WPAGA1</strain>
    </source>
</reference>
<name>A0A1S1Z4A0_FLAPC</name>
<dbReference type="EMBL" id="JRYR02000001">
    <property type="protein sequence ID" value="OHX67905.1"/>
    <property type="molecule type" value="Genomic_DNA"/>
</dbReference>
<accession>A0A1S1Z4A0</accession>
<evidence type="ECO:0000313" key="1">
    <source>
        <dbReference type="EMBL" id="OHX67905.1"/>
    </source>
</evidence>
<dbReference type="STRING" id="915059.NH26_16945"/>
<dbReference type="Proteomes" id="UP000179797">
    <property type="component" value="Unassembled WGS sequence"/>
</dbReference>
<dbReference type="OrthoDB" id="714416at2"/>
<dbReference type="RefSeq" id="WP_044219838.1">
    <property type="nucleotide sequence ID" value="NZ_JRYR02000001.1"/>
</dbReference>
<sequence length="523" mass="62255">MPKERSNHLYQLIKSMSRSEKRYFKLVSTESATTSSKKFMLLFDLIDKQEDFDEDVLLNSTPELKPSQFSNLKAHLYKRILQSLRQFHLTKMEDAEIREMIDHAELLYNRGLYEQCADILRKCKKKAQKNDHLELLLEILRWEKSLLSHTLDKHNQRRVNKLIQEVQDVNDRINLINKFTNISVKLNAFYLRTGYVKSQKDLTKAQALVKDDIFNIDETKLSINEKLSLYDLYIGFYYFTHDVQSGLSYALKCLNIFHEQPDLIPSKLDLYISVINNVLNGQYKLSQYKNFVNTKSLFRRIRTMKKVELSENIKMKLLKYSYVHEFNRLFLLGNFTGGIQRLNALLNNIEFFITKLNKHSRLILYYKIACLYFGAGDFRLSSRWLNRIINSDALEMDVREDVHVYARIVNLICHYEMGNTDLVDYYVKSTYRFMLRKDNLFKFQKYIMAFLKKLSRNMNDAELMQAFIQLKEVLQPLEKDKFESHPFMYFDIISWLEGKIEKRTVQEVIIEKAKLKIGKDYPE</sequence>
<organism evidence="1 2">
    <name type="scientific">Flammeovirga pacifica</name>
    <dbReference type="NCBI Taxonomy" id="915059"/>
    <lineage>
        <taxon>Bacteria</taxon>
        <taxon>Pseudomonadati</taxon>
        <taxon>Bacteroidota</taxon>
        <taxon>Cytophagia</taxon>
        <taxon>Cytophagales</taxon>
        <taxon>Flammeovirgaceae</taxon>
        <taxon>Flammeovirga</taxon>
    </lineage>
</organism>
<comment type="caution">
    <text evidence="1">The sequence shown here is derived from an EMBL/GenBank/DDBJ whole genome shotgun (WGS) entry which is preliminary data.</text>
</comment>
<gene>
    <name evidence="1" type="ORF">NH26_16945</name>
</gene>
<dbReference type="AlphaFoldDB" id="A0A1S1Z4A0"/>
<evidence type="ECO:0000313" key="2">
    <source>
        <dbReference type="Proteomes" id="UP000179797"/>
    </source>
</evidence>
<keyword evidence="2" id="KW-1185">Reference proteome</keyword>